<feature type="transmembrane region" description="Helical" evidence="2">
    <location>
        <begin position="687"/>
        <end position="707"/>
    </location>
</feature>
<proteinExistence type="predicted"/>
<evidence type="ECO:0000256" key="2">
    <source>
        <dbReference type="SAM" id="Phobius"/>
    </source>
</evidence>
<keyword evidence="4" id="KW-1185">Reference proteome</keyword>
<dbReference type="OrthoDB" id="10687626at2759"/>
<feature type="compositionally biased region" description="Polar residues" evidence="1">
    <location>
        <begin position="1"/>
        <end position="11"/>
    </location>
</feature>
<dbReference type="Proteomes" id="UP001150538">
    <property type="component" value="Unassembled WGS sequence"/>
</dbReference>
<feature type="compositionally biased region" description="Polar residues" evidence="1">
    <location>
        <begin position="318"/>
        <end position="331"/>
    </location>
</feature>
<feature type="compositionally biased region" description="Low complexity" evidence="1">
    <location>
        <begin position="358"/>
        <end position="381"/>
    </location>
</feature>
<keyword evidence="2" id="KW-1133">Transmembrane helix</keyword>
<feature type="region of interest" description="Disordered" evidence="1">
    <location>
        <begin position="470"/>
        <end position="525"/>
    </location>
</feature>
<protein>
    <submittedName>
        <fullName evidence="3">Uncharacterized protein</fullName>
    </submittedName>
</protein>
<feature type="region of interest" description="Disordered" evidence="1">
    <location>
        <begin position="660"/>
        <end position="679"/>
    </location>
</feature>
<evidence type="ECO:0000313" key="4">
    <source>
        <dbReference type="Proteomes" id="UP001150538"/>
    </source>
</evidence>
<comment type="caution">
    <text evidence="3">The sequence shown here is derived from an EMBL/GenBank/DDBJ whole genome shotgun (WGS) entry which is preliminary data.</text>
</comment>
<feature type="compositionally biased region" description="Low complexity" evidence="1">
    <location>
        <begin position="559"/>
        <end position="577"/>
    </location>
</feature>
<name>A0A9W8DPX0_9FUNG</name>
<feature type="region of interest" description="Disordered" evidence="1">
    <location>
        <begin position="1"/>
        <end position="125"/>
    </location>
</feature>
<feature type="compositionally biased region" description="Basic and acidic residues" evidence="1">
    <location>
        <begin position="261"/>
        <end position="274"/>
    </location>
</feature>
<feature type="compositionally biased region" description="Basic and acidic residues" evidence="1">
    <location>
        <begin position="66"/>
        <end position="77"/>
    </location>
</feature>
<evidence type="ECO:0000256" key="1">
    <source>
        <dbReference type="SAM" id="MobiDB-lite"/>
    </source>
</evidence>
<reference evidence="3" key="1">
    <citation type="submission" date="2022-07" db="EMBL/GenBank/DDBJ databases">
        <title>Phylogenomic reconstructions and comparative analyses of Kickxellomycotina fungi.</title>
        <authorList>
            <person name="Reynolds N.K."/>
            <person name="Stajich J.E."/>
            <person name="Barry K."/>
            <person name="Grigoriev I.V."/>
            <person name="Crous P."/>
            <person name="Smith M.E."/>
        </authorList>
    </citation>
    <scope>NUCLEOTIDE SEQUENCE</scope>
    <source>
        <strain evidence="3">NBRC 100468</strain>
    </source>
</reference>
<feature type="compositionally biased region" description="Low complexity" evidence="1">
    <location>
        <begin position="136"/>
        <end position="147"/>
    </location>
</feature>
<feature type="region of interest" description="Disordered" evidence="1">
    <location>
        <begin position="132"/>
        <end position="151"/>
    </location>
</feature>
<feature type="compositionally biased region" description="Low complexity" evidence="1">
    <location>
        <begin position="17"/>
        <end position="54"/>
    </location>
</feature>
<keyword evidence="2" id="KW-0812">Transmembrane</keyword>
<feature type="compositionally biased region" description="Polar residues" evidence="1">
    <location>
        <begin position="342"/>
        <end position="352"/>
    </location>
</feature>
<dbReference type="EMBL" id="JANBPU010000268">
    <property type="protein sequence ID" value="KAJ1913349.1"/>
    <property type="molecule type" value="Genomic_DNA"/>
</dbReference>
<feature type="compositionally biased region" description="Basic residues" evidence="1">
    <location>
        <begin position="56"/>
        <end position="65"/>
    </location>
</feature>
<feature type="compositionally biased region" description="Polar residues" evidence="1">
    <location>
        <begin position="209"/>
        <end position="237"/>
    </location>
</feature>
<feature type="region of interest" description="Disordered" evidence="1">
    <location>
        <begin position="168"/>
        <end position="433"/>
    </location>
</feature>
<feature type="compositionally biased region" description="Basic and acidic residues" evidence="1">
    <location>
        <begin position="301"/>
        <end position="311"/>
    </location>
</feature>
<keyword evidence="2" id="KW-0472">Membrane</keyword>
<dbReference type="AlphaFoldDB" id="A0A9W8DPX0"/>
<sequence length="775" mass="81582">MQQESLPTSNSSKHKASTIPQPSSSSSSSAAHHQPSTSSANASSSATAGPSSGSYKKSKVLRHLKRSNDKKLQEQQRRANAAAGHKEAQRHANVTTDNRGRGESGSVSTTSPIIPLSPHHHHHSRAHLYRTNNNEASSSSPPSIASPTFGPIMESVNPSGYLTPAVGSGSKVVSLTSSDNEESYEMVSETEAPDQSEVAMSAETVPAASGSTQSNIVPRSSNVISPSRNAVTRPQSDSNRRTYGSLGGLNISKSSGGNSDDAYRGRRRSDEQRSHSGRYGPSAHASSSSKSVRRSSNGDRASAEAELRESLRSLLSSPANSTVSSATTSLQKKSRRRRSSSVMSHYSDSNGSRIRYKYTSSIPEPSYSSTSTATNASASAKSSRRRKSLGLKTPPLYSPTPPDMGDSGSVDVRVMSDSSHHHHQDIGSGHQRVNIPDFDHFTFTDIPLYSTLPVSQASPMLEKKLETIPSASTMGHDGSSNNNNSSKPSSPTTVPKSRFPNPTGISSLFDEQPDDEGSDGEGRNKASCRLDYLDSYVFTSFSPNDGEGGNVQLLSQLSGKSSVKGGSGVVTSSAGGKDQNYNSTQITEKTSLFMLTDVSSPHSARSYDSGRGDQHIEVGGAPTLSIISVKDAEEQIQRSIFYREMDSTFRLIDGKNGRIDNEKAAGGNSGGHGGREWAKPGTDIRRITLLIFGTGFCLGMGAGLWYLHSKSSSSSSSILFGGGSSAAAGSRGTASSTATGMSVIDMLPPSLIPAGLGGGVMAGVHSSSRVIYGQS</sequence>
<feature type="compositionally biased region" description="Low complexity" evidence="1">
    <location>
        <begin position="479"/>
        <end position="497"/>
    </location>
</feature>
<organism evidence="3 4">
    <name type="scientific">Mycoemilia scoparia</name>
    <dbReference type="NCBI Taxonomy" id="417184"/>
    <lineage>
        <taxon>Eukaryota</taxon>
        <taxon>Fungi</taxon>
        <taxon>Fungi incertae sedis</taxon>
        <taxon>Zoopagomycota</taxon>
        <taxon>Kickxellomycotina</taxon>
        <taxon>Kickxellomycetes</taxon>
        <taxon>Kickxellales</taxon>
        <taxon>Kickxellaceae</taxon>
        <taxon>Mycoemilia</taxon>
    </lineage>
</organism>
<gene>
    <name evidence="3" type="ORF">H4219_005253</name>
</gene>
<feature type="region of interest" description="Disordered" evidence="1">
    <location>
        <begin position="559"/>
        <end position="581"/>
    </location>
</feature>
<accession>A0A9W8DPX0</accession>
<evidence type="ECO:0000313" key="3">
    <source>
        <dbReference type="EMBL" id="KAJ1913349.1"/>
    </source>
</evidence>